<gene>
    <name evidence="2" type="ORF">AACH00_07945</name>
</gene>
<keyword evidence="1" id="KW-0732">Signal</keyword>
<evidence type="ECO:0000313" key="3">
    <source>
        <dbReference type="Proteomes" id="UP001379945"/>
    </source>
</evidence>
<sequence length="433" mass="46704">MITSASFRPALGLGLLASSLLAALPASAVDFGPFSLTGFGKVEAQRGSNHCDNCQRFPEENKQRLWADELVPGTEYKTATTHVTLFQPWLGAKFDLGEGFKLSGLLSQRLRDGSVDIPGFWYDRNIALSHEDWGSVRVGAMTTRAWSLADYPYGSNIGVADAWASSGAGYGLVGHAVRYTSRVLDVANGDLVLEATYDRGDTGFKINKPRFWELYAQYHQGDLVVDAIWQDSRNGNPQAWGHGPFNALTANAADDKLLGGSGQSIAMVMARYQWDSKIELSGGIRRNRWSGAYAVITQPGASAQWNNMFNVDWNGQLKGVANPGYAATSVDVSLGARYRMGAWTASTGLAWLGKASTDNPSERGQSNTALVNTVGLNYDHGNGLQVYGLAGMVHYGRLGLSPMSMPGNAAFTNVDSRVAKNGNWFGLGAVYTF</sequence>
<accession>A0ABU9C330</accession>
<feature type="signal peptide" evidence="1">
    <location>
        <begin position="1"/>
        <end position="28"/>
    </location>
</feature>
<feature type="chain" id="PRO_5046631231" description="Porin" evidence="1">
    <location>
        <begin position="29"/>
        <end position="433"/>
    </location>
</feature>
<evidence type="ECO:0008006" key="4">
    <source>
        <dbReference type="Google" id="ProtNLM"/>
    </source>
</evidence>
<keyword evidence="3" id="KW-1185">Reference proteome</keyword>
<reference evidence="2 3" key="1">
    <citation type="submission" date="2024-04" db="EMBL/GenBank/DDBJ databases">
        <title>Novel species of the genus Ideonella isolated from streams.</title>
        <authorList>
            <person name="Lu H."/>
        </authorList>
    </citation>
    <scope>NUCLEOTIDE SEQUENCE [LARGE SCALE GENOMIC DNA]</scope>
    <source>
        <strain evidence="2 3">LYT19W</strain>
    </source>
</reference>
<evidence type="ECO:0000256" key="1">
    <source>
        <dbReference type="SAM" id="SignalP"/>
    </source>
</evidence>
<dbReference type="RefSeq" id="WP_341398557.1">
    <property type="nucleotide sequence ID" value="NZ_JBBUTI010000005.1"/>
</dbReference>
<comment type="caution">
    <text evidence="2">The sequence shown here is derived from an EMBL/GenBank/DDBJ whole genome shotgun (WGS) entry which is preliminary data.</text>
</comment>
<protein>
    <recommendedName>
        <fullName evidence="4">Porin</fullName>
    </recommendedName>
</protein>
<dbReference type="Gene3D" id="2.40.160.10">
    <property type="entry name" value="Porin"/>
    <property type="match status" value="1"/>
</dbReference>
<dbReference type="SUPFAM" id="SSF56935">
    <property type="entry name" value="Porins"/>
    <property type="match status" value="1"/>
</dbReference>
<evidence type="ECO:0000313" key="2">
    <source>
        <dbReference type="EMBL" id="MEK8046269.1"/>
    </source>
</evidence>
<name>A0ABU9C330_9BURK</name>
<dbReference type="Proteomes" id="UP001379945">
    <property type="component" value="Unassembled WGS sequence"/>
</dbReference>
<proteinExistence type="predicted"/>
<organism evidence="2 3">
    <name type="scientific">Ideonella margarita</name>
    <dbReference type="NCBI Taxonomy" id="2984191"/>
    <lineage>
        <taxon>Bacteria</taxon>
        <taxon>Pseudomonadati</taxon>
        <taxon>Pseudomonadota</taxon>
        <taxon>Betaproteobacteria</taxon>
        <taxon>Burkholderiales</taxon>
        <taxon>Sphaerotilaceae</taxon>
        <taxon>Ideonella</taxon>
    </lineage>
</organism>
<dbReference type="InterPro" id="IPR023614">
    <property type="entry name" value="Porin_dom_sf"/>
</dbReference>
<dbReference type="EMBL" id="JBBUTI010000005">
    <property type="protein sequence ID" value="MEK8046269.1"/>
    <property type="molecule type" value="Genomic_DNA"/>
</dbReference>